<dbReference type="EC" id="2.2.1.1" evidence="4"/>
<dbReference type="InterPro" id="IPR005478">
    <property type="entry name" value="Transketolase_bac-like"/>
</dbReference>
<dbReference type="PANTHER" id="PTHR43522:SF2">
    <property type="entry name" value="TRANSKETOLASE 1-RELATED"/>
    <property type="match status" value="1"/>
</dbReference>
<evidence type="ECO:0000256" key="5">
    <source>
        <dbReference type="ARBA" id="ARBA00022679"/>
    </source>
</evidence>
<feature type="site" description="Important for catalytic activity" evidence="14">
    <location>
        <position position="623"/>
    </location>
</feature>
<dbReference type="Pfam" id="PF22613">
    <property type="entry name" value="Transketolase_C_1"/>
    <property type="match status" value="1"/>
</dbReference>
<feature type="binding site" evidence="11">
    <location>
        <position position="721"/>
    </location>
    <ligand>
        <name>substrate</name>
    </ligand>
</feature>
<dbReference type="Gene3D" id="3.40.50.920">
    <property type="match status" value="1"/>
</dbReference>
<dbReference type="InterPro" id="IPR005474">
    <property type="entry name" value="Transketolase_N"/>
</dbReference>
<dbReference type="Pfam" id="PF22156">
    <property type="entry name" value="Thiaminase_I-like_N"/>
    <property type="match status" value="1"/>
</dbReference>
<dbReference type="GO" id="GO:0046872">
    <property type="term" value="F:metal ion binding"/>
    <property type="evidence" value="ECO:0007669"/>
    <property type="project" value="UniProtKB-KW"/>
</dbReference>
<accession>A0AA88GH20</accession>
<dbReference type="SUPFAM" id="SSF53850">
    <property type="entry name" value="Periplasmic binding protein-like II"/>
    <property type="match status" value="1"/>
</dbReference>
<feature type="binding site" evidence="11">
    <location>
        <position position="748"/>
    </location>
    <ligand>
        <name>substrate</name>
    </ligand>
</feature>
<feature type="binding site" evidence="12">
    <location>
        <position position="801"/>
    </location>
    <ligand>
        <name>thiamine diphosphate</name>
        <dbReference type="ChEBI" id="CHEBI:58937"/>
    </ligand>
</feature>
<organism evidence="16 17">
    <name type="scientific">Naegleria lovaniensis</name>
    <name type="common">Amoeba</name>
    <dbReference type="NCBI Taxonomy" id="51637"/>
    <lineage>
        <taxon>Eukaryota</taxon>
        <taxon>Discoba</taxon>
        <taxon>Heterolobosea</taxon>
        <taxon>Tetramitia</taxon>
        <taxon>Eutetramitia</taxon>
        <taxon>Vahlkampfiidae</taxon>
        <taxon>Naegleria</taxon>
    </lineage>
</organism>
<comment type="subunit">
    <text evidence="3">Homodimer.</text>
</comment>
<feature type="binding site" evidence="12">
    <location>
        <position position="623"/>
    </location>
    <ligand>
        <name>thiamine diphosphate</name>
        <dbReference type="ChEBI" id="CHEBI:58937"/>
    </ligand>
</feature>
<evidence type="ECO:0000256" key="4">
    <source>
        <dbReference type="ARBA" id="ARBA00013152"/>
    </source>
</evidence>
<dbReference type="InterPro" id="IPR054407">
    <property type="entry name" value="Thiaminase_I-like_N"/>
</dbReference>
<dbReference type="SMART" id="SM00861">
    <property type="entry name" value="Transket_pyr"/>
    <property type="match status" value="1"/>
</dbReference>
<dbReference type="Gene3D" id="3.40.190.10">
    <property type="entry name" value="Periplasmic binding protein-like II"/>
    <property type="match status" value="1"/>
</dbReference>
<dbReference type="GO" id="GO:0004802">
    <property type="term" value="F:transketolase activity"/>
    <property type="evidence" value="ECO:0007669"/>
    <property type="project" value="UniProtKB-EC"/>
</dbReference>
<dbReference type="Gene3D" id="3.40.190.220">
    <property type="match status" value="1"/>
</dbReference>
<keyword evidence="8 12" id="KW-0786">Thiamine pyrophosphate</keyword>
<dbReference type="PROSITE" id="PS00801">
    <property type="entry name" value="TRANSKETOLASE_1"/>
    <property type="match status" value="1"/>
</dbReference>
<comment type="cofactor">
    <cofactor evidence="12">
        <name>thiamine diphosphate</name>
        <dbReference type="ChEBI" id="CHEBI:58937"/>
    </cofactor>
    <text evidence="12">Binds 1 thiamine pyrophosphate per subunit. During the reaction, the substrate forms a covalent intermediate with the cofactor.</text>
</comment>
<feature type="domain" description="Transketolase-like pyrimidine-binding" evidence="15">
    <location>
        <begin position="718"/>
        <end position="889"/>
    </location>
</feature>
<feature type="binding site" evidence="13">
    <location>
        <position position="547"/>
    </location>
    <ligand>
        <name>Mg(2+)</name>
        <dbReference type="ChEBI" id="CHEBI:18420"/>
    </ligand>
</feature>
<dbReference type="EMBL" id="PYSW02000040">
    <property type="protein sequence ID" value="KAG2375038.1"/>
    <property type="molecule type" value="Genomic_DNA"/>
</dbReference>
<sequence>MVDQTQSERIKVSLFLPNQLSRESRTKIAHFLRDAGSKHIQVSENEGEFNCYSDQVLLMNSELPDVFSVDAAFLPLLVKNGLIAPIKEDLNQLIPNYQPFQFALTSCTIQSELYGIPNLIQTNVVLQKESPSEFASVLDLAQHKGYDSLVYPDVASSDALHIVTNYASLALQGRTNMISRSVFPEKPEHADEHFVTSYRTILNATQIEGAEDLVESCRYGKCIPCGAYIGRLEHMCGLKCKIEDEKWNLTLLPLLGKGATKITPTVSCIVLNSQLQGQRKQEALNYIQQFFSDTHVDEILQRGLVIPCDRNRLNLWASNSNIYRDVLFCLEKHERESNFSVLQFDPEMTNVEIQRVAKILRHRLHHLAVATLRCLTVDMVENAKSGHPGCPIGLSPVAYVLWKYFYRSTCKNPAWFNRDRFVLSNGHGCALQYALLHLTGYESMPMEELKRLRKIDSKTPGHPEWRHTEGIEATTGPLGQGVCNSVGMALAEAHLAARFNKEDLKLFNHYVFTFCSDGDMMEGMCNEGMSFAGHQSLNKLIMFYDDNKITIDGSTTLAFTQDTATVVRGFGWHVIEVVDADSNLLGVKNAIKAAQLVTQKPSLIICKTSIGYATKHEGSAKAHGSALGIDSVNYLKQLCGFGTQKTFFIPDQVQKDFNQIATRNAQLYEQWNTLAQEYSQKYPTEWETIMRMSRQELDGDIEPLLPTFEKEEQEGKELATRMTSHMVLNSIIRVMPGLVGGSADLTPSNLTDIEGGLDFQPQQRHGRYIRFGVREHGMVAISNGILYHGLLRSYVGTFLNFASYALGAIRLSALAHIPNIYVLTHDSIGLGEDGPTHQPIEVLPVLRAIPDLVVIRPADGRETSGAYLFAAKSTATPTCLILTRQNVPQIRNTDIHKTLKGAYVLESTQDPDIILVATGSEVQIIVKAAKILRDEHGLQVNTVSMPSWELFEVQPREYKDQIFIQGIPVLSVEASSPQGWIGRFSHFALGMTTFGASGAYQDIYKKVGITPENTVDKALKLISKFKKSAPPLLHSSVLE</sequence>
<feature type="binding site" evidence="12">
    <location>
        <begin position="476"/>
        <end position="478"/>
    </location>
    <ligand>
        <name>thiamine diphosphate</name>
        <dbReference type="ChEBI" id="CHEBI:58937"/>
    </ligand>
</feature>
<dbReference type="CDD" id="cd02012">
    <property type="entry name" value="TPP_TK"/>
    <property type="match status" value="1"/>
</dbReference>
<keyword evidence="17" id="KW-1185">Reference proteome</keyword>
<comment type="cofactor">
    <cofactor evidence="1">
        <name>Co(2+)</name>
        <dbReference type="ChEBI" id="CHEBI:48828"/>
    </cofactor>
</comment>
<dbReference type="PROSITE" id="PS00802">
    <property type="entry name" value="TRANSKETOLASE_2"/>
    <property type="match status" value="1"/>
</dbReference>
<evidence type="ECO:0000256" key="9">
    <source>
        <dbReference type="ARBA" id="ARBA00049473"/>
    </source>
</evidence>
<feature type="binding site" evidence="12">
    <location>
        <position position="427"/>
    </location>
    <ligand>
        <name>thiamine diphosphate</name>
        <dbReference type="ChEBI" id="CHEBI:58937"/>
    </ligand>
</feature>
<feature type="binding site" evidence="12">
    <location>
        <position position="547"/>
    </location>
    <ligand>
        <name>thiamine diphosphate</name>
        <dbReference type="ChEBI" id="CHEBI:58937"/>
    </ligand>
</feature>
<dbReference type="GO" id="GO:0006098">
    <property type="term" value="P:pentose-phosphate shunt"/>
    <property type="evidence" value="ECO:0007669"/>
    <property type="project" value="TreeGrafter"/>
</dbReference>
<dbReference type="GeneID" id="68102496"/>
<evidence type="ECO:0000256" key="13">
    <source>
        <dbReference type="PIRSR" id="PIRSR605478-4"/>
    </source>
</evidence>
<evidence type="ECO:0000313" key="16">
    <source>
        <dbReference type="EMBL" id="KAG2375038.1"/>
    </source>
</evidence>
<dbReference type="RefSeq" id="XP_044544212.1">
    <property type="nucleotide sequence ID" value="XM_044685543.1"/>
</dbReference>
<comment type="cofactor">
    <cofactor evidence="13">
        <name>Mg(2+)</name>
        <dbReference type="ChEBI" id="CHEBI:18420"/>
    </cofactor>
    <text evidence="13">Binds 1 Mg(2+) ion per subunit. Can also utilize other divalent metal cations, such as Ca(2+), Mn(2+) and Co(2+).</text>
</comment>
<comment type="caution">
    <text evidence="16">The sequence shown here is derived from an EMBL/GenBank/DDBJ whole genome shotgun (WGS) entry which is preliminary data.</text>
</comment>
<feature type="binding site" evidence="12">
    <location>
        <position position="518"/>
    </location>
    <ligand>
        <name>thiamine diphosphate</name>
        <dbReference type="ChEBI" id="CHEBI:58937"/>
    </ligand>
</feature>
<dbReference type="SUPFAM" id="SSF52518">
    <property type="entry name" value="Thiamin diphosphate-binding fold (THDP-binding)"/>
    <property type="match status" value="2"/>
</dbReference>
<evidence type="ECO:0000256" key="2">
    <source>
        <dbReference type="ARBA" id="ARBA00007131"/>
    </source>
</evidence>
<comment type="similarity">
    <text evidence="2">Belongs to the transketolase family.</text>
</comment>
<dbReference type="Proteomes" id="UP000816034">
    <property type="component" value="Unassembled WGS sequence"/>
</dbReference>
<dbReference type="InterPro" id="IPR005475">
    <property type="entry name" value="Transketolase-like_Pyr-bd"/>
</dbReference>
<feature type="binding site" evidence="11">
    <location>
        <position position="837"/>
    </location>
    <ligand>
        <name>substrate</name>
    </ligand>
</feature>
<keyword evidence="7 13" id="KW-0460">Magnesium</keyword>
<evidence type="ECO:0000256" key="10">
    <source>
        <dbReference type="PIRSR" id="PIRSR605478-1"/>
    </source>
</evidence>
<feature type="binding site" evidence="11">
    <location>
        <position position="833"/>
    </location>
    <ligand>
        <name>substrate</name>
    </ligand>
</feature>
<dbReference type="GO" id="GO:0005829">
    <property type="term" value="C:cytosol"/>
    <property type="evidence" value="ECO:0007669"/>
    <property type="project" value="TreeGrafter"/>
</dbReference>
<dbReference type="AlphaFoldDB" id="A0AA88GH20"/>
<feature type="binding site" evidence="11">
    <location>
        <position position="623"/>
    </location>
    <ligand>
        <name>substrate</name>
    </ligand>
</feature>
<evidence type="ECO:0000256" key="11">
    <source>
        <dbReference type="PIRSR" id="PIRSR605478-2"/>
    </source>
</evidence>
<dbReference type="InterPro" id="IPR055152">
    <property type="entry name" value="Transketolase-like_C_2"/>
</dbReference>
<dbReference type="FunFam" id="3.40.50.970:FF:000004">
    <property type="entry name" value="Transketolase"/>
    <property type="match status" value="1"/>
</dbReference>
<evidence type="ECO:0000256" key="1">
    <source>
        <dbReference type="ARBA" id="ARBA00001941"/>
    </source>
</evidence>
<dbReference type="NCBIfam" id="TIGR00232">
    <property type="entry name" value="tktlase_bact"/>
    <property type="match status" value="1"/>
</dbReference>
<dbReference type="InterPro" id="IPR009014">
    <property type="entry name" value="Transketo_C/PFOR_II"/>
</dbReference>
<feature type="site" description="Important for catalytic activity" evidence="14">
    <location>
        <position position="387"/>
    </location>
</feature>
<keyword evidence="5" id="KW-0808">Transferase</keyword>
<dbReference type="PANTHER" id="PTHR43522">
    <property type="entry name" value="TRANSKETOLASE"/>
    <property type="match status" value="1"/>
</dbReference>
<feature type="binding site" evidence="13">
    <location>
        <position position="549"/>
    </location>
    <ligand>
        <name>Mg(2+)</name>
        <dbReference type="ChEBI" id="CHEBI:18420"/>
    </ligand>
</feature>
<evidence type="ECO:0000256" key="7">
    <source>
        <dbReference type="ARBA" id="ARBA00022842"/>
    </source>
</evidence>
<keyword evidence="6 13" id="KW-0479">Metal-binding</keyword>
<evidence type="ECO:0000256" key="14">
    <source>
        <dbReference type="PIRSR" id="PIRSR605478-5"/>
    </source>
</evidence>
<name>A0AA88GH20_NAELO</name>
<dbReference type="CDD" id="cd07033">
    <property type="entry name" value="TPP_PYR_DXS_TK_like"/>
    <property type="match status" value="1"/>
</dbReference>
<feature type="binding site" evidence="11">
    <location>
        <position position="825"/>
    </location>
    <ligand>
        <name>substrate</name>
    </ligand>
</feature>
<evidence type="ECO:0000256" key="3">
    <source>
        <dbReference type="ARBA" id="ARBA00011738"/>
    </source>
</evidence>
<evidence type="ECO:0000256" key="12">
    <source>
        <dbReference type="PIRSR" id="PIRSR605478-3"/>
    </source>
</evidence>
<dbReference type="InterPro" id="IPR049557">
    <property type="entry name" value="Transketolase_CS"/>
</dbReference>
<feature type="active site" description="Proton donor" evidence="10">
    <location>
        <position position="775"/>
    </location>
</feature>
<dbReference type="SUPFAM" id="SSF52922">
    <property type="entry name" value="TK C-terminal domain-like"/>
    <property type="match status" value="1"/>
</dbReference>
<proteinExistence type="inferred from homology"/>
<dbReference type="InterPro" id="IPR020826">
    <property type="entry name" value="Transketolase_BS"/>
</dbReference>
<dbReference type="FunFam" id="3.40.50.970:FF:000003">
    <property type="entry name" value="Transketolase"/>
    <property type="match status" value="1"/>
</dbReference>
<protein>
    <recommendedName>
        <fullName evidence="4">transketolase</fullName>
        <ecNumber evidence="4">2.2.1.1</ecNumber>
    </recommendedName>
</protein>
<dbReference type="Gene3D" id="3.40.50.970">
    <property type="match status" value="2"/>
</dbReference>
<dbReference type="Pfam" id="PF02779">
    <property type="entry name" value="Transket_pyr"/>
    <property type="match status" value="1"/>
</dbReference>
<dbReference type="Pfam" id="PF00456">
    <property type="entry name" value="Transketolase_N"/>
    <property type="match status" value="1"/>
</dbReference>
<feature type="binding site" evidence="11">
    <location>
        <position position="387"/>
    </location>
    <ligand>
        <name>substrate</name>
    </ligand>
</feature>
<evidence type="ECO:0000256" key="8">
    <source>
        <dbReference type="ARBA" id="ARBA00023052"/>
    </source>
</evidence>
<evidence type="ECO:0000259" key="15">
    <source>
        <dbReference type="SMART" id="SM00861"/>
    </source>
</evidence>
<feature type="binding site" evidence="13">
    <location>
        <position position="517"/>
    </location>
    <ligand>
        <name>Mg(2+)</name>
        <dbReference type="ChEBI" id="CHEBI:18420"/>
    </ligand>
</feature>
<gene>
    <name evidence="16" type="ORF">C9374_010042</name>
</gene>
<evidence type="ECO:0000313" key="17">
    <source>
        <dbReference type="Proteomes" id="UP000816034"/>
    </source>
</evidence>
<dbReference type="InterPro" id="IPR029061">
    <property type="entry name" value="THDP-binding"/>
</dbReference>
<dbReference type="InterPro" id="IPR033247">
    <property type="entry name" value="Transketolase_fam"/>
</dbReference>
<feature type="binding site" evidence="11">
    <location>
        <position position="884"/>
    </location>
    <ligand>
        <name>substrate</name>
    </ligand>
</feature>
<evidence type="ECO:0000256" key="6">
    <source>
        <dbReference type="ARBA" id="ARBA00022723"/>
    </source>
</evidence>
<comment type="catalytic activity">
    <reaction evidence="9">
        <text>D-sedoheptulose 7-phosphate + D-glyceraldehyde 3-phosphate = aldehydo-D-ribose 5-phosphate + D-xylulose 5-phosphate</text>
        <dbReference type="Rhea" id="RHEA:10508"/>
        <dbReference type="ChEBI" id="CHEBI:57483"/>
        <dbReference type="ChEBI" id="CHEBI:57737"/>
        <dbReference type="ChEBI" id="CHEBI:58273"/>
        <dbReference type="ChEBI" id="CHEBI:59776"/>
        <dbReference type="EC" id="2.2.1.1"/>
    </reaction>
</comment>
<reference evidence="16 17" key="1">
    <citation type="journal article" date="2018" name="BMC Genomics">
        <title>The genome of Naegleria lovaniensis, the basis for a comparative approach to unravel pathogenicity factors of the human pathogenic amoeba N. fowleri.</title>
        <authorList>
            <person name="Liechti N."/>
            <person name="Schurch N."/>
            <person name="Bruggmann R."/>
            <person name="Wittwer M."/>
        </authorList>
    </citation>
    <scope>NUCLEOTIDE SEQUENCE [LARGE SCALE GENOMIC DNA]</scope>
    <source>
        <strain evidence="16 17">ATCC 30569</strain>
    </source>
</reference>